<proteinExistence type="predicted"/>
<feature type="region of interest" description="Disordered" evidence="1">
    <location>
        <begin position="28"/>
        <end position="53"/>
    </location>
</feature>
<dbReference type="RefSeq" id="WP_380890205.1">
    <property type="nucleotide sequence ID" value="NZ_JBHUDY010000002.1"/>
</dbReference>
<protein>
    <submittedName>
        <fullName evidence="2">Uncharacterized protein</fullName>
    </submittedName>
</protein>
<comment type="caution">
    <text evidence="2">The sequence shown here is derived from an EMBL/GenBank/DDBJ whole genome shotgun (WGS) entry which is preliminary data.</text>
</comment>
<evidence type="ECO:0000313" key="3">
    <source>
        <dbReference type="Proteomes" id="UP001597115"/>
    </source>
</evidence>
<sequence length="98" mass="10771">MIWLILIALTMCAALIWYEASLPPGERARIREARERRRRTRAPAPSPPPDDIAALIERDPAQALARYGTPEDAERLRAQGVDLQALGYRPPGDGSGPA</sequence>
<name>A0ABW4I483_9SPHN</name>
<accession>A0ABW4I483</accession>
<dbReference type="Proteomes" id="UP001597115">
    <property type="component" value="Unassembled WGS sequence"/>
</dbReference>
<reference evidence="3" key="1">
    <citation type="journal article" date="2019" name="Int. J. Syst. Evol. Microbiol.">
        <title>The Global Catalogue of Microorganisms (GCM) 10K type strain sequencing project: providing services to taxonomists for standard genome sequencing and annotation.</title>
        <authorList>
            <consortium name="The Broad Institute Genomics Platform"/>
            <consortium name="The Broad Institute Genome Sequencing Center for Infectious Disease"/>
            <person name="Wu L."/>
            <person name="Ma J."/>
        </authorList>
    </citation>
    <scope>NUCLEOTIDE SEQUENCE [LARGE SCALE GENOMIC DNA]</scope>
    <source>
        <strain evidence="3">CGMCC 1.16275</strain>
    </source>
</reference>
<organism evidence="2 3">
    <name type="scientific">Sphingomonas tabacisoli</name>
    <dbReference type="NCBI Taxonomy" id="2249466"/>
    <lineage>
        <taxon>Bacteria</taxon>
        <taxon>Pseudomonadati</taxon>
        <taxon>Pseudomonadota</taxon>
        <taxon>Alphaproteobacteria</taxon>
        <taxon>Sphingomonadales</taxon>
        <taxon>Sphingomonadaceae</taxon>
        <taxon>Sphingomonas</taxon>
    </lineage>
</organism>
<gene>
    <name evidence="2" type="ORF">ACFSCW_13305</name>
</gene>
<evidence type="ECO:0000313" key="2">
    <source>
        <dbReference type="EMBL" id="MFD1612779.1"/>
    </source>
</evidence>
<evidence type="ECO:0000256" key="1">
    <source>
        <dbReference type="SAM" id="MobiDB-lite"/>
    </source>
</evidence>
<keyword evidence="3" id="KW-1185">Reference proteome</keyword>
<dbReference type="EMBL" id="JBHUDY010000002">
    <property type="protein sequence ID" value="MFD1612779.1"/>
    <property type="molecule type" value="Genomic_DNA"/>
</dbReference>